<accession>A0A0W8F2J9</accession>
<evidence type="ECO:0000313" key="2">
    <source>
        <dbReference type="EMBL" id="KUG15124.1"/>
    </source>
</evidence>
<protein>
    <submittedName>
        <fullName evidence="2">Uncharacterized protein</fullName>
    </submittedName>
</protein>
<comment type="caution">
    <text evidence="2">The sequence shown here is derived from an EMBL/GenBank/DDBJ whole genome shotgun (WGS) entry which is preliminary data.</text>
</comment>
<dbReference type="EMBL" id="LNQE01001585">
    <property type="protein sequence ID" value="KUG15124.1"/>
    <property type="molecule type" value="Genomic_DNA"/>
</dbReference>
<feature type="region of interest" description="Disordered" evidence="1">
    <location>
        <begin position="18"/>
        <end position="45"/>
    </location>
</feature>
<proteinExistence type="predicted"/>
<sequence>MIAARDDSLFLVMQEGVPSRGTSSCVPGQGSSRCQPFSRVMDTPL</sequence>
<feature type="compositionally biased region" description="Polar residues" evidence="1">
    <location>
        <begin position="20"/>
        <end position="35"/>
    </location>
</feature>
<name>A0A0W8F2J9_9ZZZZ</name>
<organism evidence="2">
    <name type="scientific">hydrocarbon metagenome</name>
    <dbReference type="NCBI Taxonomy" id="938273"/>
    <lineage>
        <taxon>unclassified sequences</taxon>
        <taxon>metagenomes</taxon>
        <taxon>ecological metagenomes</taxon>
    </lineage>
</organism>
<evidence type="ECO:0000256" key="1">
    <source>
        <dbReference type="SAM" id="MobiDB-lite"/>
    </source>
</evidence>
<reference evidence="2" key="1">
    <citation type="journal article" date="2015" name="Proc. Natl. Acad. Sci. U.S.A.">
        <title>Networks of energetic and metabolic interactions define dynamics in microbial communities.</title>
        <authorList>
            <person name="Embree M."/>
            <person name="Liu J.K."/>
            <person name="Al-Bassam M.M."/>
            <person name="Zengler K."/>
        </authorList>
    </citation>
    <scope>NUCLEOTIDE SEQUENCE</scope>
</reference>
<dbReference type="AlphaFoldDB" id="A0A0W8F2J9"/>
<gene>
    <name evidence="2" type="ORF">ASZ90_015219</name>
</gene>